<keyword evidence="7" id="KW-1185">Reference proteome</keyword>
<dbReference type="AlphaFoldDB" id="A0A3B3CQB6"/>
<dbReference type="CDD" id="cd03590">
    <property type="entry name" value="CLECT_DC-SIGN_like"/>
    <property type="match status" value="1"/>
</dbReference>
<dbReference type="PROSITE" id="PS00615">
    <property type="entry name" value="C_TYPE_LECTIN_1"/>
    <property type="match status" value="1"/>
</dbReference>
<keyword evidence="4" id="KW-1133">Transmembrane helix</keyword>
<dbReference type="InterPro" id="IPR016186">
    <property type="entry name" value="C-type_lectin-like/link_sf"/>
</dbReference>
<dbReference type="Gene3D" id="3.10.100.10">
    <property type="entry name" value="Mannose-Binding Protein A, subunit A"/>
    <property type="match status" value="1"/>
</dbReference>
<keyword evidence="1" id="KW-0430">Lectin</keyword>
<evidence type="ECO:0000256" key="1">
    <source>
        <dbReference type="ARBA" id="ARBA00022734"/>
    </source>
</evidence>
<dbReference type="Proteomes" id="UP000261560">
    <property type="component" value="Unplaced"/>
</dbReference>
<dbReference type="PROSITE" id="PS50041">
    <property type="entry name" value="C_TYPE_LECTIN_2"/>
    <property type="match status" value="1"/>
</dbReference>
<organism evidence="6 7">
    <name type="scientific">Oryzias melastigma</name>
    <name type="common">Marine medaka</name>
    <dbReference type="NCBI Taxonomy" id="30732"/>
    <lineage>
        <taxon>Eukaryota</taxon>
        <taxon>Metazoa</taxon>
        <taxon>Chordata</taxon>
        <taxon>Craniata</taxon>
        <taxon>Vertebrata</taxon>
        <taxon>Euteleostomi</taxon>
        <taxon>Actinopterygii</taxon>
        <taxon>Neopterygii</taxon>
        <taxon>Teleostei</taxon>
        <taxon>Neoteleostei</taxon>
        <taxon>Acanthomorphata</taxon>
        <taxon>Ovalentaria</taxon>
        <taxon>Atherinomorphae</taxon>
        <taxon>Beloniformes</taxon>
        <taxon>Adrianichthyidae</taxon>
        <taxon>Oryziinae</taxon>
        <taxon>Oryzias</taxon>
    </lineage>
</organism>
<protein>
    <submittedName>
        <fullName evidence="6">C-type lectin domain family 4 member M-like</fullName>
    </submittedName>
</protein>
<dbReference type="InterPro" id="IPR018378">
    <property type="entry name" value="C-type_lectin_CS"/>
</dbReference>
<dbReference type="InterPro" id="IPR050111">
    <property type="entry name" value="C-type_lectin/snaclec_domain"/>
</dbReference>
<dbReference type="InterPro" id="IPR016187">
    <property type="entry name" value="CTDL_fold"/>
</dbReference>
<dbReference type="InterPro" id="IPR001304">
    <property type="entry name" value="C-type_lectin-like"/>
</dbReference>
<reference evidence="6" key="1">
    <citation type="submission" date="2025-08" db="UniProtKB">
        <authorList>
            <consortium name="Ensembl"/>
        </authorList>
    </citation>
    <scope>IDENTIFICATION</scope>
</reference>
<dbReference type="SMART" id="SM00034">
    <property type="entry name" value="CLECT"/>
    <property type="match status" value="1"/>
</dbReference>
<sequence>MEPRENAFSTYNKLVSHDEIIEDEPPLYPSQEKPQVSLTTVRSNSTVSHYKLLVVSLAVLAVILLVVDIGLGVYYYKLSEGKIGRDIGNEFTKVQGSYNAALQSREAAKEQLEKEIKHQRITKWELDHQLRRTKDYEKQTEKLQLEIATLKSHLPMLKEGCRHCLPGWTFMNSLCYFFPFSDSYSSTTWLDARAFCKRHGGDLAVIDSIEKHLAIMNLINNYQDPSRPIHQSGFWIALRDVDEEGTWRWVDGTRLSEGYWNDGEPNNEYNEDCGAIYPRNNPLKAWNDAPCTYNLKWICEMAPNFQSL</sequence>
<evidence type="ECO:0000259" key="5">
    <source>
        <dbReference type="PROSITE" id="PS50041"/>
    </source>
</evidence>
<dbReference type="PaxDb" id="30732-ENSOMEP00000019510"/>
<dbReference type="InterPro" id="IPR033989">
    <property type="entry name" value="CD209-like_CTLD"/>
</dbReference>
<feature type="coiled-coil region" evidence="3">
    <location>
        <begin position="102"/>
        <end position="153"/>
    </location>
</feature>
<evidence type="ECO:0000256" key="4">
    <source>
        <dbReference type="SAM" id="Phobius"/>
    </source>
</evidence>
<dbReference type="GeneTree" id="ENSGT01030000234575"/>
<accession>A0A3B3CQB6</accession>
<evidence type="ECO:0000256" key="3">
    <source>
        <dbReference type="SAM" id="Coils"/>
    </source>
</evidence>
<evidence type="ECO:0000313" key="6">
    <source>
        <dbReference type="Ensembl" id="ENSOMEP00000019510.1"/>
    </source>
</evidence>
<feature type="transmembrane region" description="Helical" evidence="4">
    <location>
        <begin position="52"/>
        <end position="76"/>
    </location>
</feature>
<keyword evidence="3" id="KW-0175">Coiled coil</keyword>
<dbReference type="Ensembl" id="ENSOMET00000028778.1">
    <property type="protein sequence ID" value="ENSOMEP00000019510.1"/>
    <property type="gene ID" value="ENSOMEG00000021398.1"/>
</dbReference>
<proteinExistence type="predicted"/>
<feature type="domain" description="C-type lectin" evidence="5">
    <location>
        <begin position="171"/>
        <end position="300"/>
    </location>
</feature>
<dbReference type="SUPFAM" id="SSF56436">
    <property type="entry name" value="C-type lectin-like"/>
    <property type="match status" value="1"/>
</dbReference>
<keyword evidence="4" id="KW-0472">Membrane</keyword>
<name>A0A3B3CQB6_ORYME</name>
<dbReference type="Pfam" id="PF00059">
    <property type="entry name" value="Lectin_C"/>
    <property type="match status" value="1"/>
</dbReference>
<dbReference type="GO" id="GO:0030246">
    <property type="term" value="F:carbohydrate binding"/>
    <property type="evidence" value="ECO:0007669"/>
    <property type="project" value="UniProtKB-KW"/>
</dbReference>
<keyword evidence="4" id="KW-0812">Transmembrane</keyword>
<reference evidence="6" key="2">
    <citation type="submission" date="2025-09" db="UniProtKB">
        <authorList>
            <consortium name="Ensembl"/>
        </authorList>
    </citation>
    <scope>IDENTIFICATION</scope>
</reference>
<evidence type="ECO:0000313" key="7">
    <source>
        <dbReference type="Proteomes" id="UP000261560"/>
    </source>
</evidence>
<evidence type="ECO:0000256" key="2">
    <source>
        <dbReference type="ARBA" id="ARBA00023157"/>
    </source>
</evidence>
<dbReference type="STRING" id="30732.ENSOMEP00000019510"/>
<dbReference type="PANTHER" id="PTHR22803">
    <property type="entry name" value="MANNOSE, PHOSPHOLIPASE, LECTIN RECEPTOR RELATED"/>
    <property type="match status" value="1"/>
</dbReference>
<keyword evidence="2" id="KW-1015">Disulfide bond</keyword>